<dbReference type="AlphaFoldDB" id="A0A5C3PS06"/>
<dbReference type="EMBL" id="ML211001">
    <property type="protein sequence ID" value="TFK92282.1"/>
    <property type="molecule type" value="Genomic_DNA"/>
</dbReference>
<dbReference type="Proteomes" id="UP000308197">
    <property type="component" value="Unassembled WGS sequence"/>
</dbReference>
<evidence type="ECO:0008006" key="3">
    <source>
        <dbReference type="Google" id="ProtNLM"/>
    </source>
</evidence>
<sequence>MAAAAPSLPVEVWLQVLRWATLNPWTHALYTSEYSPFEAVDVNVGTPEISHTKRALVLVCKDWRRWALPLLYEDILVSTSQSLHRLLQSRSDLAVDWDATSRCPADFVRRAHLPYSSTTTPTPRTPRSVDTLALCSSLEVLVRAADALTPFAYEFNIECPPLPSLKRIDWWHHNEAARSGGINSLTRVLEVSPNVEYLSVGGELWATYLLTARVHLPHLTTLRFRRVNTFFVLTLCRWTFPSLRHVIFDNILDGDLFWAFWTTFGSQIRTVELGISLKFYIQDFLEYVFAGCTQLEELNYYVHFTHPPSTHWPQNTLNTVGLHAHPNSFFRVGTAEYWEHVGRHLEAFASPAFPALRRVLLYGDWRASMGMDEFHRIVQPLRDKGCMIEVA</sequence>
<reference evidence="1 2" key="1">
    <citation type="journal article" date="2019" name="Nat. Ecol. Evol.">
        <title>Megaphylogeny resolves global patterns of mushroom evolution.</title>
        <authorList>
            <person name="Varga T."/>
            <person name="Krizsan K."/>
            <person name="Foldi C."/>
            <person name="Dima B."/>
            <person name="Sanchez-Garcia M."/>
            <person name="Sanchez-Ramirez S."/>
            <person name="Szollosi G.J."/>
            <person name="Szarkandi J.G."/>
            <person name="Papp V."/>
            <person name="Albert L."/>
            <person name="Andreopoulos W."/>
            <person name="Angelini C."/>
            <person name="Antonin V."/>
            <person name="Barry K.W."/>
            <person name="Bougher N.L."/>
            <person name="Buchanan P."/>
            <person name="Buyck B."/>
            <person name="Bense V."/>
            <person name="Catcheside P."/>
            <person name="Chovatia M."/>
            <person name="Cooper J."/>
            <person name="Damon W."/>
            <person name="Desjardin D."/>
            <person name="Finy P."/>
            <person name="Geml J."/>
            <person name="Haridas S."/>
            <person name="Hughes K."/>
            <person name="Justo A."/>
            <person name="Karasinski D."/>
            <person name="Kautmanova I."/>
            <person name="Kiss B."/>
            <person name="Kocsube S."/>
            <person name="Kotiranta H."/>
            <person name="LaButti K.M."/>
            <person name="Lechner B.E."/>
            <person name="Liimatainen K."/>
            <person name="Lipzen A."/>
            <person name="Lukacs Z."/>
            <person name="Mihaltcheva S."/>
            <person name="Morgado L.N."/>
            <person name="Niskanen T."/>
            <person name="Noordeloos M.E."/>
            <person name="Ohm R.A."/>
            <person name="Ortiz-Santana B."/>
            <person name="Ovrebo C."/>
            <person name="Racz N."/>
            <person name="Riley R."/>
            <person name="Savchenko A."/>
            <person name="Shiryaev A."/>
            <person name="Soop K."/>
            <person name="Spirin V."/>
            <person name="Szebenyi C."/>
            <person name="Tomsovsky M."/>
            <person name="Tulloss R.E."/>
            <person name="Uehling J."/>
            <person name="Grigoriev I.V."/>
            <person name="Vagvolgyi C."/>
            <person name="Papp T."/>
            <person name="Martin F.M."/>
            <person name="Miettinen O."/>
            <person name="Hibbett D.S."/>
            <person name="Nagy L.G."/>
        </authorList>
    </citation>
    <scope>NUCLEOTIDE SEQUENCE [LARGE SCALE GENOMIC DNA]</scope>
    <source>
        <strain evidence="1 2">HHB13444</strain>
    </source>
</reference>
<dbReference type="STRING" id="1314778.A0A5C3PS06"/>
<proteinExistence type="predicted"/>
<evidence type="ECO:0000313" key="2">
    <source>
        <dbReference type="Proteomes" id="UP000308197"/>
    </source>
</evidence>
<dbReference type="InParanoid" id="A0A5C3PS06"/>
<organism evidence="1 2">
    <name type="scientific">Polyporus arcularius HHB13444</name>
    <dbReference type="NCBI Taxonomy" id="1314778"/>
    <lineage>
        <taxon>Eukaryota</taxon>
        <taxon>Fungi</taxon>
        <taxon>Dikarya</taxon>
        <taxon>Basidiomycota</taxon>
        <taxon>Agaricomycotina</taxon>
        <taxon>Agaricomycetes</taxon>
        <taxon>Polyporales</taxon>
        <taxon>Polyporaceae</taxon>
        <taxon>Polyporus</taxon>
    </lineage>
</organism>
<accession>A0A5C3PS06</accession>
<keyword evidence="2" id="KW-1185">Reference proteome</keyword>
<protein>
    <recommendedName>
        <fullName evidence="3">F-box domain-containing protein</fullName>
    </recommendedName>
</protein>
<dbReference type="SUPFAM" id="SSF52047">
    <property type="entry name" value="RNI-like"/>
    <property type="match status" value="1"/>
</dbReference>
<gene>
    <name evidence="1" type="ORF">K466DRAFT_539993</name>
</gene>
<evidence type="ECO:0000313" key="1">
    <source>
        <dbReference type="EMBL" id="TFK92282.1"/>
    </source>
</evidence>
<name>A0A5C3PS06_9APHY</name>